<dbReference type="PANTHER" id="PTHR47772:SF1">
    <property type="entry name" value="ZINC FINGER PROTEIN 200"/>
    <property type="match status" value="1"/>
</dbReference>
<dbReference type="STRING" id="195883.A0A482X0R1"/>
<feature type="domain" description="C2H2-type" evidence="12">
    <location>
        <begin position="14"/>
        <end position="41"/>
    </location>
</feature>
<evidence type="ECO:0000313" key="13">
    <source>
        <dbReference type="EMBL" id="RZF39415.1"/>
    </source>
</evidence>
<dbReference type="InParanoid" id="A0A482X0R1"/>
<dbReference type="GO" id="GO:0003677">
    <property type="term" value="F:DNA binding"/>
    <property type="evidence" value="ECO:0007669"/>
    <property type="project" value="UniProtKB-KW"/>
</dbReference>
<dbReference type="Gene3D" id="3.30.160.60">
    <property type="entry name" value="Classic Zinc Finger"/>
    <property type="match status" value="2"/>
</dbReference>
<comment type="caution">
    <text evidence="13">The sequence shown here is derived from an EMBL/GenBank/DDBJ whole genome shotgun (WGS) entry which is preliminary data.</text>
</comment>
<dbReference type="AlphaFoldDB" id="A0A482X0R1"/>
<gene>
    <name evidence="13" type="ORF">LSTR_LSTR000936</name>
</gene>
<keyword evidence="7" id="KW-0805">Transcription regulation</keyword>
<keyword evidence="6" id="KW-0862">Zinc</keyword>
<name>A0A482X0R1_LAOST</name>
<comment type="subcellular location">
    <subcellularLocation>
        <location evidence="1">Nucleus</location>
    </subcellularLocation>
</comment>
<dbReference type="GO" id="GO:0008270">
    <property type="term" value="F:zinc ion binding"/>
    <property type="evidence" value="ECO:0007669"/>
    <property type="project" value="UniProtKB-KW"/>
</dbReference>
<dbReference type="InterPro" id="IPR036236">
    <property type="entry name" value="Znf_C2H2_sf"/>
</dbReference>
<sequence>MQDGSVESLIKRKYFCDKCGKVYLHKTSVAAHQRYECGQFPKFECPHCQRKFHQRAQILISAMGQLTQRFVCSQCSRSYKNKGTLVSHQRFECGKSPQFQCPYCDRALSQKSSLKTHIIARHKDLITKVST</sequence>
<evidence type="ECO:0000259" key="12">
    <source>
        <dbReference type="PROSITE" id="PS50157"/>
    </source>
</evidence>
<proteinExistence type="inferred from homology"/>
<evidence type="ECO:0000256" key="4">
    <source>
        <dbReference type="ARBA" id="ARBA00022737"/>
    </source>
</evidence>
<evidence type="ECO:0000256" key="7">
    <source>
        <dbReference type="ARBA" id="ARBA00023015"/>
    </source>
</evidence>
<reference evidence="13 14" key="1">
    <citation type="journal article" date="2017" name="Gigascience">
        <title>Genome sequence of the small brown planthopper, Laodelphax striatellus.</title>
        <authorList>
            <person name="Zhu J."/>
            <person name="Jiang F."/>
            <person name="Wang X."/>
            <person name="Yang P."/>
            <person name="Bao Y."/>
            <person name="Zhao W."/>
            <person name="Wang W."/>
            <person name="Lu H."/>
            <person name="Wang Q."/>
            <person name="Cui N."/>
            <person name="Li J."/>
            <person name="Chen X."/>
            <person name="Luo L."/>
            <person name="Yu J."/>
            <person name="Kang L."/>
            <person name="Cui F."/>
        </authorList>
    </citation>
    <scope>NUCLEOTIDE SEQUENCE [LARGE SCALE GENOMIC DNA]</scope>
    <source>
        <strain evidence="13">Lst14</strain>
    </source>
</reference>
<protein>
    <recommendedName>
        <fullName evidence="12">C2H2-type domain-containing protein</fullName>
    </recommendedName>
</protein>
<evidence type="ECO:0000256" key="1">
    <source>
        <dbReference type="ARBA" id="ARBA00004123"/>
    </source>
</evidence>
<evidence type="ECO:0000256" key="8">
    <source>
        <dbReference type="ARBA" id="ARBA00023125"/>
    </source>
</evidence>
<dbReference type="GO" id="GO:0005634">
    <property type="term" value="C:nucleus"/>
    <property type="evidence" value="ECO:0007669"/>
    <property type="project" value="UniProtKB-SubCell"/>
</dbReference>
<dbReference type="InterPro" id="IPR050636">
    <property type="entry name" value="C2H2-ZF_domain-containing"/>
</dbReference>
<dbReference type="SUPFAM" id="SSF57667">
    <property type="entry name" value="beta-beta-alpha zinc fingers"/>
    <property type="match status" value="2"/>
</dbReference>
<accession>A0A482X0R1</accession>
<organism evidence="13 14">
    <name type="scientific">Laodelphax striatellus</name>
    <name type="common">Small brown planthopper</name>
    <name type="synonym">Delphax striatella</name>
    <dbReference type="NCBI Taxonomy" id="195883"/>
    <lineage>
        <taxon>Eukaryota</taxon>
        <taxon>Metazoa</taxon>
        <taxon>Ecdysozoa</taxon>
        <taxon>Arthropoda</taxon>
        <taxon>Hexapoda</taxon>
        <taxon>Insecta</taxon>
        <taxon>Pterygota</taxon>
        <taxon>Neoptera</taxon>
        <taxon>Paraneoptera</taxon>
        <taxon>Hemiptera</taxon>
        <taxon>Auchenorrhyncha</taxon>
        <taxon>Fulgoroidea</taxon>
        <taxon>Delphacidae</taxon>
        <taxon>Criomorphinae</taxon>
        <taxon>Laodelphax</taxon>
    </lineage>
</organism>
<dbReference type="FunFam" id="3.30.160.60:FF:000075">
    <property type="entry name" value="Putative zinc finger protein 536"/>
    <property type="match status" value="1"/>
</dbReference>
<dbReference type="InterPro" id="IPR013087">
    <property type="entry name" value="Znf_C2H2_type"/>
</dbReference>
<dbReference type="PANTHER" id="PTHR47772">
    <property type="entry name" value="ZINC FINGER PROTEIN 200"/>
    <property type="match status" value="1"/>
</dbReference>
<dbReference type="Pfam" id="PF00096">
    <property type="entry name" value="zf-C2H2"/>
    <property type="match status" value="2"/>
</dbReference>
<evidence type="ECO:0000256" key="9">
    <source>
        <dbReference type="ARBA" id="ARBA00023163"/>
    </source>
</evidence>
<keyword evidence="10" id="KW-0539">Nucleus</keyword>
<keyword evidence="4" id="KW-0677">Repeat</keyword>
<evidence type="ECO:0000256" key="10">
    <source>
        <dbReference type="ARBA" id="ARBA00023242"/>
    </source>
</evidence>
<evidence type="ECO:0000256" key="6">
    <source>
        <dbReference type="ARBA" id="ARBA00022833"/>
    </source>
</evidence>
<dbReference type="EMBL" id="QKKF02019844">
    <property type="protein sequence ID" value="RZF39415.1"/>
    <property type="molecule type" value="Genomic_DNA"/>
</dbReference>
<keyword evidence="5 11" id="KW-0863">Zinc-finger</keyword>
<dbReference type="SMART" id="SM00355">
    <property type="entry name" value="ZnF_C2H2"/>
    <property type="match status" value="3"/>
</dbReference>
<keyword evidence="8" id="KW-0238">DNA-binding</keyword>
<dbReference type="OrthoDB" id="10004641at2759"/>
<evidence type="ECO:0000256" key="5">
    <source>
        <dbReference type="ARBA" id="ARBA00022771"/>
    </source>
</evidence>
<keyword evidence="14" id="KW-1185">Reference proteome</keyword>
<feature type="domain" description="C2H2-type" evidence="12">
    <location>
        <begin position="99"/>
        <end position="122"/>
    </location>
</feature>
<keyword evidence="9" id="KW-0804">Transcription</keyword>
<dbReference type="PROSITE" id="PS00028">
    <property type="entry name" value="ZINC_FINGER_C2H2_1"/>
    <property type="match status" value="1"/>
</dbReference>
<feature type="domain" description="C2H2-type" evidence="12">
    <location>
        <begin position="70"/>
        <end position="97"/>
    </location>
</feature>
<evidence type="ECO:0000256" key="3">
    <source>
        <dbReference type="ARBA" id="ARBA00022723"/>
    </source>
</evidence>
<dbReference type="Proteomes" id="UP000291343">
    <property type="component" value="Unassembled WGS sequence"/>
</dbReference>
<comment type="similarity">
    <text evidence="2">Belongs to the krueppel C2H2-type zinc-finger protein family.</text>
</comment>
<evidence type="ECO:0000313" key="14">
    <source>
        <dbReference type="Proteomes" id="UP000291343"/>
    </source>
</evidence>
<dbReference type="PROSITE" id="PS50157">
    <property type="entry name" value="ZINC_FINGER_C2H2_2"/>
    <property type="match status" value="3"/>
</dbReference>
<keyword evidence="3" id="KW-0479">Metal-binding</keyword>
<dbReference type="SMR" id="A0A482X0R1"/>
<evidence type="ECO:0000256" key="11">
    <source>
        <dbReference type="PROSITE-ProRule" id="PRU00042"/>
    </source>
</evidence>
<evidence type="ECO:0000256" key="2">
    <source>
        <dbReference type="ARBA" id="ARBA00006991"/>
    </source>
</evidence>